<feature type="domain" description="Rieske" evidence="7">
    <location>
        <begin position="5"/>
        <end position="106"/>
    </location>
</feature>
<evidence type="ECO:0000256" key="1">
    <source>
        <dbReference type="ARBA" id="ARBA00022714"/>
    </source>
</evidence>
<keyword evidence="4" id="KW-0408">Iron</keyword>
<dbReference type="SUPFAM" id="SSF50022">
    <property type="entry name" value="ISP domain"/>
    <property type="match status" value="1"/>
</dbReference>
<dbReference type="CDD" id="cd03529">
    <property type="entry name" value="Rieske_NirD"/>
    <property type="match status" value="1"/>
</dbReference>
<dbReference type="GO" id="GO:0009344">
    <property type="term" value="C:nitrite reductase complex [NAD(P)H]"/>
    <property type="evidence" value="ECO:0007669"/>
    <property type="project" value="TreeGrafter"/>
</dbReference>
<proteinExistence type="predicted"/>
<dbReference type="Proteomes" id="UP000001982">
    <property type="component" value="Chromosome"/>
</dbReference>
<dbReference type="GO" id="GO:0051537">
    <property type="term" value="F:2 iron, 2 sulfur cluster binding"/>
    <property type="evidence" value="ECO:0007669"/>
    <property type="project" value="UniProtKB-KW"/>
</dbReference>
<evidence type="ECO:0000256" key="3">
    <source>
        <dbReference type="ARBA" id="ARBA00023002"/>
    </source>
</evidence>
<evidence type="ECO:0000256" key="5">
    <source>
        <dbReference type="ARBA" id="ARBA00023014"/>
    </source>
</evidence>
<keyword evidence="6" id="KW-0534">Nitrate assimilation</keyword>
<dbReference type="InterPro" id="IPR036922">
    <property type="entry name" value="Rieske_2Fe-2S_sf"/>
</dbReference>
<dbReference type="STRING" id="318161.Sden_3715"/>
<dbReference type="InterPro" id="IPR012748">
    <property type="entry name" value="Rieske-like_NirD"/>
</dbReference>
<keyword evidence="3 8" id="KW-0560">Oxidoreductase</keyword>
<dbReference type="GO" id="GO:0046872">
    <property type="term" value="F:metal ion binding"/>
    <property type="evidence" value="ECO:0007669"/>
    <property type="project" value="UniProtKB-KW"/>
</dbReference>
<keyword evidence="2" id="KW-0479">Metal-binding</keyword>
<dbReference type="PROSITE" id="PS51296">
    <property type="entry name" value="RIESKE"/>
    <property type="match status" value="1"/>
</dbReference>
<dbReference type="EC" id="1.7.1.4" evidence="8"/>
<dbReference type="Gene3D" id="2.102.10.10">
    <property type="entry name" value="Rieske [2Fe-2S] iron-sulphur domain"/>
    <property type="match status" value="1"/>
</dbReference>
<dbReference type="GO" id="GO:0008942">
    <property type="term" value="F:nitrite reductase [NAD(P)H] activity"/>
    <property type="evidence" value="ECO:0007669"/>
    <property type="project" value="UniProtKB-EC"/>
</dbReference>
<accession>Q12HT8</accession>
<organism evidence="8 9">
    <name type="scientific">Shewanella denitrificans (strain OS217 / ATCC BAA-1090 / DSM 15013)</name>
    <dbReference type="NCBI Taxonomy" id="318161"/>
    <lineage>
        <taxon>Bacteria</taxon>
        <taxon>Pseudomonadati</taxon>
        <taxon>Pseudomonadota</taxon>
        <taxon>Gammaproteobacteria</taxon>
        <taxon>Alteromonadales</taxon>
        <taxon>Shewanellaceae</taxon>
        <taxon>Shewanella</taxon>
    </lineage>
</organism>
<evidence type="ECO:0000313" key="9">
    <source>
        <dbReference type="Proteomes" id="UP000001982"/>
    </source>
</evidence>
<dbReference type="NCBIfam" id="TIGR02378">
    <property type="entry name" value="nirD_assim_sml"/>
    <property type="match status" value="1"/>
</dbReference>
<dbReference type="Pfam" id="PF13806">
    <property type="entry name" value="Rieske_2"/>
    <property type="match status" value="1"/>
</dbReference>
<keyword evidence="1" id="KW-0001">2Fe-2S</keyword>
<keyword evidence="5" id="KW-0411">Iron-sulfur</keyword>
<evidence type="ECO:0000256" key="4">
    <source>
        <dbReference type="ARBA" id="ARBA00023004"/>
    </source>
</evidence>
<dbReference type="InterPro" id="IPR017941">
    <property type="entry name" value="Rieske_2Fe-2S"/>
</dbReference>
<gene>
    <name evidence="8" type="ordered locus">Sden_3715</name>
</gene>
<dbReference type="RefSeq" id="WP_011498126.1">
    <property type="nucleotide sequence ID" value="NC_007954.1"/>
</dbReference>
<dbReference type="AlphaFoldDB" id="Q12HT8"/>
<dbReference type="PROSITE" id="PS51300">
    <property type="entry name" value="NIRD"/>
    <property type="match status" value="1"/>
</dbReference>
<evidence type="ECO:0000313" key="8">
    <source>
        <dbReference type="EMBL" id="ABE56988.1"/>
    </source>
</evidence>
<dbReference type="PANTHER" id="PTHR40562">
    <property type="match status" value="1"/>
</dbReference>
<dbReference type="PANTHER" id="PTHR40562:SF1">
    <property type="entry name" value="NITRITE REDUCTASE (NADH) SMALL SUBUNIT"/>
    <property type="match status" value="1"/>
</dbReference>
<dbReference type="HOGENOM" id="CLU_055690_3_0_6"/>
<dbReference type="GO" id="GO:0042128">
    <property type="term" value="P:nitrate assimilation"/>
    <property type="evidence" value="ECO:0007669"/>
    <property type="project" value="UniProtKB-KW"/>
</dbReference>
<evidence type="ECO:0000256" key="2">
    <source>
        <dbReference type="ARBA" id="ARBA00022723"/>
    </source>
</evidence>
<keyword evidence="9" id="KW-1185">Reference proteome</keyword>
<dbReference type="KEGG" id="sdn:Sden_3715"/>
<dbReference type="InterPro" id="IPR017881">
    <property type="entry name" value="NirD"/>
</dbReference>
<protein>
    <submittedName>
        <fullName evidence="8">Assimilatory nitrite reductase (NAD(P)H) small subunit</fullName>
        <ecNumber evidence="8">1.7.1.4</ecNumber>
    </submittedName>
</protein>
<evidence type="ECO:0000256" key="6">
    <source>
        <dbReference type="ARBA" id="ARBA00023063"/>
    </source>
</evidence>
<dbReference type="EMBL" id="CP000302">
    <property type="protein sequence ID" value="ABE56988.1"/>
    <property type="molecule type" value="Genomic_DNA"/>
</dbReference>
<sequence>METWIDICQRADIVPGTGVCALLGETQVAVFRCRQTDALYAIDNYDPIGRAQVLSRGIIGCVAGETVVASPLYKQHFNLTTGACLQSPEYQLKTYAVRYLDDRVQLSSMP</sequence>
<dbReference type="OrthoDB" id="516687at2"/>
<dbReference type="eggNOG" id="COG2146">
    <property type="taxonomic scope" value="Bacteria"/>
</dbReference>
<name>Q12HT8_SHEDO</name>
<evidence type="ECO:0000259" key="7">
    <source>
        <dbReference type="PROSITE" id="PS51296"/>
    </source>
</evidence>
<reference evidence="8 9" key="1">
    <citation type="submission" date="2006-03" db="EMBL/GenBank/DDBJ databases">
        <title>Complete sequence of Shewanella denitrificans OS217.</title>
        <authorList>
            <consortium name="US DOE Joint Genome Institute"/>
            <person name="Copeland A."/>
            <person name="Lucas S."/>
            <person name="Lapidus A."/>
            <person name="Barry K."/>
            <person name="Detter J.C."/>
            <person name="Glavina del Rio T."/>
            <person name="Hammon N."/>
            <person name="Israni S."/>
            <person name="Dalin E."/>
            <person name="Tice H."/>
            <person name="Pitluck S."/>
            <person name="Brettin T."/>
            <person name="Bruce D."/>
            <person name="Han C."/>
            <person name="Tapia R."/>
            <person name="Gilna P."/>
            <person name="Kiss H."/>
            <person name="Schmutz J."/>
            <person name="Larimer F."/>
            <person name="Land M."/>
            <person name="Hauser L."/>
            <person name="Kyrpides N."/>
            <person name="Lykidis A."/>
            <person name="Richardson P."/>
        </authorList>
    </citation>
    <scope>NUCLEOTIDE SEQUENCE [LARGE SCALE GENOMIC DNA]</scope>
    <source>
        <strain evidence="9">OS217 / ATCC BAA-1090 / DSM 15013</strain>
    </source>
</reference>